<dbReference type="PROSITE" id="PS50885">
    <property type="entry name" value="HAMP"/>
    <property type="match status" value="2"/>
</dbReference>
<dbReference type="InterPro" id="IPR003660">
    <property type="entry name" value="HAMP_dom"/>
</dbReference>
<dbReference type="SMART" id="SM00304">
    <property type="entry name" value="HAMP"/>
    <property type="match status" value="2"/>
</dbReference>
<dbReference type="SUPFAM" id="SSF58104">
    <property type="entry name" value="Methyl-accepting chemotaxis protein (MCP) signaling domain"/>
    <property type="match status" value="1"/>
</dbReference>
<evidence type="ECO:0000313" key="15">
    <source>
        <dbReference type="EMBL" id="MBD4338402.1"/>
    </source>
</evidence>
<dbReference type="Gene3D" id="3.30.450.20">
    <property type="entry name" value="PAS domain"/>
    <property type="match status" value="1"/>
</dbReference>
<dbReference type="SUPFAM" id="SSF158472">
    <property type="entry name" value="HAMP domain-like"/>
    <property type="match status" value="1"/>
</dbReference>
<feature type="compositionally biased region" description="Low complexity" evidence="10">
    <location>
        <begin position="711"/>
        <end position="725"/>
    </location>
</feature>
<dbReference type="PANTHER" id="PTHR43531:SF14">
    <property type="entry name" value="METHYL-ACCEPTING CHEMOTAXIS PROTEIN I-RELATED"/>
    <property type="match status" value="1"/>
</dbReference>
<evidence type="ECO:0000256" key="11">
    <source>
        <dbReference type="SAM" id="Phobius"/>
    </source>
</evidence>
<sequence>MPVVSLLRRYVANLPLTRKFVLLCTILTVGVILLAMAAARLQYLDLVEARKLSVKTEVEMGLTVMQHYADKVKAGELSLEQAKEAARTTLADMRTNDGVDYFFIVDPQMRILMHPKRPVGTDMTDYKSDAGQYVYRDIKTAIDSGDGFSYYDAPKPGKKEQLPKISYAKTFPAWNWVLVMGVYAEDIQVQAWGFTRTLTLIGGALVALVIGLCWLIASAMAAPLRAASRTAEAIASGRFDNDIRVESRDETGQLMHSMQQMQNQLQRFNGEMQTMIRLQQGENIAHRIPEDFPGDYGTLAHGVNTVVFEHLDAINEAMDVMSDYGRGDLRRDMRRLPGQRAALHQALDTVKENLSAINSDIARLADAAARGDFSARGDQSHYQFAFAEMVQALNRLMQQADAGLDDVGRIMAAIADGDLSQRVESHYEGAFGRLADAANRTAIQLTGIVQGIQHSAEMINTAAGEIASGNADLSTRTEHQAANLEETAASMEELTSTVRQNADNARQANQLVKGTGDVAESGGRVVQEVVSTMQAITQSSARISDIIGVIDGIAFQTNILALNAAVEAARAGEQGRGFAVVATEVRALAQRSAGAAKEIKQLISDSVEKVAQGSELVQQAGSTMTEVVSSVKRVTDIMAEITAASTEQSAGIEQVSTTVMQLDEMTQQNAALVEEATAAARSMEDQAADLTRAVAVFRLTSDAGQQQARSAANAPATTKPAAARQAAHDHRLRA</sequence>
<dbReference type="KEGG" id="xcn:J169_00730"/>
<keyword evidence="16" id="KW-1185">Reference proteome</keyword>
<accession>A0A0U5BN86</accession>
<name>A0A0U5BN86_XANCI</name>
<dbReference type="KEGG" id="xcr:J163_00730"/>
<evidence type="ECO:0000256" key="7">
    <source>
        <dbReference type="ARBA" id="ARBA00023224"/>
    </source>
</evidence>
<dbReference type="FunFam" id="1.20.120.1530:FF:000005">
    <property type="entry name" value="Methyl-accepting chemotaxis protein"/>
    <property type="match status" value="1"/>
</dbReference>
<evidence type="ECO:0000256" key="4">
    <source>
        <dbReference type="ARBA" id="ARBA00022692"/>
    </source>
</evidence>
<dbReference type="KEGG" id="xcm:J164_00730"/>
<protein>
    <submittedName>
        <fullName evidence="15">HAMP domain-containing protein</fullName>
    </submittedName>
    <submittedName>
        <fullName evidence="14">Methyl-accepting chemotaxis protein</fullName>
    </submittedName>
</protein>
<dbReference type="Pfam" id="PF18575">
    <property type="entry name" value="HAMP_N3"/>
    <property type="match status" value="1"/>
</dbReference>
<gene>
    <name evidence="15" type="ORF">GUH15_20575</name>
    <name evidence="14" type="ORF">XAC3562_110040</name>
</gene>
<dbReference type="EMBL" id="JAABFR010001479">
    <property type="protein sequence ID" value="MBD4338402.1"/>
    <property type="molecule type" value="Genomic_DNA"/>
</dbReference>
<evidence type="ECO:0000313" key="16">
    <source>
        <dbReference type="Proteomes" id="UP000052230"/>
    </source>
</evidence>
<keyword evidence="2" id="KW-1003">Cell membrane</keyword>
<dbReference type="FunFam" id="1.10.287.950:FF:000002">
    <property type="entry name" value="Methyl-accepting chemotaxis protein"/>
    <property type="match status" value="1"/>
</dbReference>
<dbReference type="InterPro" id="IPR051310">
    <property type="entry name" value="MCP_chemotaxis"/>
</dbReference>
<dbReference type="SMART" id="SM00283">
    <property type="entry name" value="MA"/>
    <property type="match status" value="1"/>
</dbReference>
<evidence type="ECO:0000313" key="14">
    <source>
        <dbReference type="EMBL" id="CEG14355.1"/>
    </source>
</evidence>
<feature type="transmembrane region" description="Helical" evidence="11">
    <location>
        <begin position="20"/>
        <end position="41"/>
    </location>
</feature>
<dbReference type="GO" id="GO:0007165">
    <property type="term" value="P:signal transduction"/>
    <property type="evidence" value="ECO:0007669"/>
    <property type="project" value="UniProtKB-KW"/>
</dbReference>
<dbReference type="PANTHER" id="PTHR43531">
    <property type="entry name" value="PROTEIN ICFG"/>
    <property type="match status" value="1"/>
</dbReference>
<dbReference type="InterPro" id="IPR041395">
    <property type="entry name" value="McpB_HAMP_3rd"/>
</dbReference>
<dbReference type="Pfam" id="PF00672">
    <property type="entry name" value="HAMP"/>
    <property type="match status" value="1"/>
</dbReference>
<dbReference type="Proteomes" id="UP000052230">
    <property type="component" value="Unassembled WGS sequence"/>
</dbReference>
<evidence type="ECO:0000256" key="8">
    <source>
        <dbReference type="ARBA" id="ARBA00029447"/>
    </source>
</evidence>
<keyword evidence="3" id="KW-0488">Methylation</keyword>
<dbReference type="InterPro" id="IPR033480">
    <property type="entry name" value="sCache_2"/>
</dbReference>
<dbReference type="Proteomes" id="UP000653002">
    <property type="component" value="Unassembled WGS sequence"/>
</dbReference>
<proteinExistence type="inferred from homology"/>
<comment type="caution">
    <text evidence="14">The sequence shown here is derived from an EMBL/GenBank/DDBJ whole genome shotgun (WGS) entry which is preliminary data.</text>
</comment>
<dbReference type="CDD" id="cd11386">
    <property type="entry name" value="MCP_signal"/>
    <property type="match status" value="1"/>
</dbReference>
<evidence type="ECO:0000256" key="10">
    <source>
        <dbReference type="SAM" id="MobiDB-lite"/>
    </source>
</evidence>
<dbReference type="Pfam" id="PF18947">
    <property type="entry name" value="HAMP_2"/>
    <property type="match status" value="1"/>
</dbReference>
<keyword evidence="6 11" id="KW-0472">Membrane</keyword>
<keyword evidence="4 11" id="KW-0812">Transmembrane</keyword>
<feature type="transmembrane region" description="Helical" evidence="11">
    <location>
        <begin position="198"/>
        <end position="217"/>
    </location>
</feature>
<evidence type="ECO:0000256" key="1">
    <source>
        <dbReference type="ARBA" id="ARBA00004651"/>
    </source>
</evidence>
<comment type="similarity">
    <text evidence="8">Belongs to the methyl-accepting chemotaxis (MCP) protein family.</text>
</comment>
<dbReference type="GO" id="GO:0006935">
    <property type="term" value="P:chemotaxis"/>
    <property type="evidence" value="ECO:0007669"/>
    <property type="project" value="InterPro"/>
</dbReference>
<dbReference type="Pfam" id="PF00015">
    <property type="entry name" value="MCPsignal"/>
    <property type="match status" value="1"/>
</dbReference>
<dbReference type="PROSITE" id="PS50111">
    <property type="entry name" value="CHEMOTAXIS_TRANSDUC_2"/>
    <property type="match status" value="1"/>
</dbReference>
<evidence type="ECO:0000256" key="6">
    <source>
        <dbReference type="ARBA" id="ARBA00023136"/>
    </source>
</evidence>
<evidence type="ECO:0000256" key="9">
    <source>
        <dbReference type="PROSITE-ProRule" id="PRU00284"/>
    </source>
</evidence>
<dbReference type="AlphaFoldDB" id="A0A0U5BN86"/>
<feature type="domain" description="Methyl-accepting transducer" evidence="12">
    <location>
        <begin position="455"/>
        <end position="684"/>
    </location>
</feature>
<reference evidence="15" key="2">
    <citation type="submission" date="2020-01" db="EMBL/GenBank/DDBJ databases">
        <authorList>
            <person name="Richard D."/>
        </authorList>
    </citation>
    <scope>NUCLEOTIDE SEQUENCE</scope>
    <source>
        <strain evidence="15">JP541</strain>
    </source>
</reference>
<dbReference type="Gene3D" id="1.10.287.950">
    <property type="entry name" value="Methyl-accepting chemotaxis protein"/>
    <property type="match status" value="1"/>
</dbReference>
<dbReference type="KEGG" id="xcw:J162_00730"/>
<dbReference type="GO" id="GO:0004888">
    <property type="term" value="F:transmembrane signaling receptor activity"/>
    <property type="evidence" value="ECO:0007669"/>
    <property type="project" value="InterPro"/>
</dbReference>
<dbReference type="CDD" id="cd06225">
    <property type="entry name" value="HAMP"/>
    <property type="match status" value="1"/>
</dbReference>
<evidence type="ECO:0000256" key="5">
    <source>
        <dbReference type="ARBA" id="ARBA00022989"/>
    </source>
</evidence>
<dbReference type="InterPro" id="IPR004089">
    <property type="entry name" value="MCPsignal_dom"/>
</dbReference>
<comment type="subcellular location">
    <subcellularLocation>
        <location evidence="1">Cell membrane</location>
        <topology evidence="1">Multi-pass membrane protein</topology>
    </subcellularLocation>
</comment>
<reference evidence="14 16" key="1">
    <citation type="submission" date="2014-09" db="EMBL/GenBank/DDBJ databases">
        <authorList>
            <person name="Regsiter A."/>
        </authorList>
    </citation>
    <scope>NUCLEOTIDE SEQUENCE [LARGE SCALE GENOMIC DNA]</scope>
</reference>
<dbReference type="GO" id="GO:0005886">
    <property type="term" value="C:plasma membrane"/>
    <property type="evidence" value="ECO:0007669"/>
    <property type="project" value="UniProtKB-SubCell"/>
</dbReference>
<evidence type="ECO:0000256" key="2">
    <source>
        <dbReference type="ARBA" id="ARBA00022475"/>
    </source>
</evidence>
<feature type="region of interest" description="Disordered" evidence="10">
    <location>
        <begin position="706"/>
        <end position="734"/>
    </location>
</feature>
<dbReference type="PRINTS" id="PR00260">
    <property type="entry name" value="CHEMTRNSDUCR"/>
</dbReference>
<evidence type="ECO:0000259" key="12">
    <source>
        <dbReference type="PROSITE" id="PS50111"/>
    </source>
</evidence>
<dbReference type="SMART" id="SM01049">
    <property type="entry name" value="Cache_2"/>
    <property type="match status" value="1"/>
</dbReference>
<dbReference type="EMBL" id="CCXZ01000013">
    <property type="protein sequence ID" value="CEG14355.1"/>
    <property type="molecule type" value="Genomic_DNA"/>
</dbReference>
<keyword evidence="5 11" id="KW-1133">Transmembrane helix</keyword>
<dbReference type="KEGG" id="xcu:J159_00731"/>
<keyword evidence="7 9" id="KW-0807">Transducer</keyword>
<dbReference type="InterPro" id="IPR004090">
    <property type="entry name" value="Chemotax_Me-accpt_rcpt"/>
</dbReference>
<feature type="domain" description="HAMP" evidence="13">
    <location>
        <begin position="398"/>
        <end position="450"/>
    </location>
</feature>
<feature type="domain" description="HAMP" evidence="13">
    <location>
        <begin position="218"/>
        <end position="270"/>
    </location>
</feature>
<organism evidence="14 16">
    <name type="scientific">Xanthomonas citri pv. citri</name>
    <dbReference type="NCBI Taxonomy" id="611301"/>
    <lineage>
        <taxon>Bacteria</taxon>
        <taxon>Pseudomonadati</taxon>
        <taxon>Pseudomonadota</taxon>
        <taxon>Gammaproteobacteria</taxon>
        <taxon>Lysobacterales</taxon>
        <taxon>Lysobacteraceae</taxon>
        <taxon>Xanthomonas</taxon>
    </lineage>
</organism>
<dbReference type="KEGG" id="xcf:J172_00725"/>
<evidence type="ECO:0000259" key="13">
    <source>
        <dbReference type="PROSITE" id="PS50885"/>
    </source>
</evidence>
<dbReference type="Pfam" id="PF17200">
    <property type="entry name" value="sCache_2"/>
    <property type="match status" value="1"/>
</dbReference>
<dbReference type="Gene3D" id="1.20.120.1530">
    <property type="match status" value="2"/>
</dbReference>
<evidence type="ECO:0000256" key="3">
    <source>
        <dbReference type="ARBA" id="ARBA00022481"/>
    </source>
</evidence>